<dbReference type="InterPro" id="IPR013766">
    <property type="entry name" value="Thioredoxin_domain"/>
</dbReference>
<dbReference type="PANTHER" id="PTHR42852:SF17">
    <property type="entry name" value="THIOREDOXIN-LIKE PROTEIN HI_1115"/>
    <property type="match status" value="1"/>
</dbReference>
<dbReference type="InterPro" id="IPR000866">
    <property type="entry name" value="AhpC/TSA"/>
</dbReference>
<dbReference type="Gene3D" id="3.40.30.10">
    <property type="entry name" value="Glutaredoxin"/>
    <property type="match status" value="1"/>
</dbReference>
<evidence type="ECO:0000313" key="4">
    <source>
        <dbReference type="Proteomes" id="UP000614216"/>
    </source>
</evidence>
<name>A0A937G044_9BACT</name>
<organism evidence="3 4">
    <name type="scientific">Fulvivirga marina</name>
    <dbReference type="NCBI Taxonomy" id="2494733"/>
    <lineage>
        <taxon>Bacteria</taxon>
        <taxon>Pseudomonadati</taxon>
        <taxon>Bacteroidota</taxon>
        <taxon>Cytophagia</taxon>
        <taxon>Cytophagales</taxon>
        <taxon>Fulvivirgaceae</taxon>
        <taxon>Fulvivirga</taxon>
    </lineage>
</organism>
<dbReference type="CDD" id="cd02966">
    <property type="entry name" value="TlpA_like_family"/>
    <property type="match status" value="1"/>
</dbReference>
<dbReference type="PROSITE" id="PS51352">
    <property type="entry name" value="THIOREDOXIN_2"/>
    <property type="match status" value="1"/>
</dbReference>
<dbReference type="Pfam" id="PF00578">
    <property type="entry name" value="AhpC-TSA"/>
    <property type="match status" value="1"/>
</dbReference>
<dbReference type="EMBL" id="JAEUGD010000066">
    <property type="protein sequence ID" value="MBL6449249.1"/>
    <property type="molecule type" value="Genomic_DNA"/>
</dbReference>
<feature type="chain" id="PRO_5037696865" evidence="1">
    <location>
        <begin position="22"/>
        <end position="166"/>
    </location>
</feature>
<dbReference type="GO" id="GO:0016491">
    <property type="term" value="F:oxidoreductase activity"/>
    <property type="evidence" value="ECO:0007669"/>
    <property type="project" value="InterPro"/>
</dbReference>
<keyword evidence="4" id="KW-1185">Reference proteome</keyword>
<evidence type="ECO:0000256" key="1">
    <source>
        <dbReference type="SAM" id="SignalP"/>
    </source>
</evidence>
<dbReference type="AlphaFoldDB" id="A0A937G044"/>
<proteinExistence type="predicted"/>
<sequence>MMIRVVVVILVLASISCTSNTKSETSSNETTDIVDGIKLKTLNDEELKLEKFKGKALLINFWATWCRPCIQEMPSIEKASETLKEENIEFLLVSNESASQIKSFMHAHKYTFNYAQLDIPLAQLNIQGLPTTFIINPKGELTFSEMGARDWNSEESIQLIKNAISK</sequence>
<dbReference type="InterPro" id="IPR050553">
    <property type="entry name" value="Thioredoxin_ResA/DsbE_sf"/>
</dbReference>
<dbReference type="RefSeq" id="WP_202858782.1">
    <property type="nucleotide sequence ID" value="NZ_JAEUGD010000066.1"/>
</dbReference>
<dbReference type="PANTHER" id="PTHR42852">
    <property type="entry name" value="THIOL:DISULFIDE INTERCHANGE PROTEIN DSBE"/>
    <property type="match status" value="1"/>
</dbReference>
<evidence type="ECO:0000259" key="2">
    <source>
        <dbReference type="PROSITE" id="PS51352"/>
    </source>
</evidence>
<feature type="signal peptide" evidence="1">
    <location>
        <begin position="1"/>
        <end position="21"/>
    </location>
</feature>
<accession>A0A937G044</accession>
<protein>
    <submittedName>
        <fullName evidence="3">TlpA family protein disulfide reductase</fullName>
    </submittedName>
</protein>
<dbReference type="InterPro" id="IPR036249">
    <property type="entry name" value="Thioredoxin-like_sf"/>
</dbReference>
<reference evidence="3" key="1">
    <citation type="submission" date="2021-01" db="EMBL/GenBank/DDBJ databases">
        <title>Fulvivirga kasyanovii gen. nov., sp nov., a novel member of the phylum Bacteroidetes isolated from seawater in a mussel farm.</title>
        <authorList>
            <person name="Zhao L.-H."/>
            <person name="Wang Z.-J."/>
        </authorList>
    </citation>
    <scope>NUCLEOTIDE SEQUENCE</scope>
    <source>
        <strain evidence="3">29W222</strain>
    </source>
</reference>
<comment type="caution">
    <text evidence="3">The sequence shown here is derived from an EMBL/GenBank/DDBJ whole genome shotgun (WGS) entry which is preliminary data.</text>
</comment>
<dbReference type="PROSITE" id="PS51257">
    <property type="entry name" value="PROKAR_LIPOPROTEIN"/>
    <property type="match status" value="1"/>
</dbReference>
<dbReference type="Proteomes" id="UP000614216">
    <property type="component" value="Unassembled WGS sequence"/>
</dbReference>
<dbReference type="GO" id="GO:0016209">
    <property type="term" value="F:antioxidant activity"/>
    <property type="evidence" value="ECO:0007669"/>
    <property type="project" value="InterPro"/>
</dbReference>
<feature type="domain" description="Thioredoxin" evidence="2">
    <location>
        <begin position="19"/>
        <end position="165"/>
    </location>
</feature>
<keyword evidence="1" id="KW-0732">Signal</keyword>
<gene>
    <name evidence="3" type="ORF">JMN32_23265</name>
</gene>
<dbReference type="SUPFAM" id="SSF52833">
    <property type="entry name" value="Thioredoxin-like"/>
    <property type="match status" value="1"/>
</dbReference>
<evidence type="ECO:0000313" key="3">
    <source>
        <dbReference type="EMBL" id="MBL6449249.1"/>
    </source>
</evidence>